<organism evidence="9">
    <name type="scientific">plant metagenome</name>
    <dbReference type="NCBI Taxonomy" id="1297885"/>
    <lineage>
        <taxon>unclassified sequences</taxon>
        <taxon>metagenomes</taxon>
        <taxon>organismal metagenomes</taxon>
    </lineage>
</organism>
<sequence>MSHAFRQSWRPVAGVLLASLAAVLLYQGVARIETVQAARGVGGGFSFLWQAAGFRISESLLSVSPADAYAWAIAAGLVNTLTVAAVAIPLATLLGIVVGLLRLSRNPLVAGTLGAVIEPLRNTPVLLQLFVWYALLLALPDLRQAWTPLPGVFLSNRGLAVPLVHGLLPYLGVLAAGLAAARWLRGPRARLTLLGAVLLAGFLLPPLALDMPQRRGFGFDGGWMLSPEFGALTVGLIVFHAAYLSDIVRGAILSVPLGQLEAGQALGLARWRIGAFVLYPYAARIALPPIANQYLTLVKNSTLAVAIGYQDLMAIINTTITQTGLALEGVSIAATLYLCIGALLAAALSRYNAHITRTAVDQTGMARLAATWRIDDLSRARLFGTLARALATLITVLAIGAGASRVLDWALLSAVWQGPAQACGQALGACWAAVTENHRLLLFGGMPAAYHGRALAATLALGSGVAVALLDGLAPRWRLAALGLGAGAALVLLGGLWPGGHAIAPVRWGGLVVTVVLAVAAIGLSLPLAVCLALLRRSASAWLRLPATLVIEAVRGVPLITQLVLVSFLVPMLFGGDWSSSKLGLALIALTLHTACLLAEVLRGALQAVGRGQWLAADALGLHRWQVYWLVILPQARRIAAPAALGVFVGAVKDTSLVMVIGLFDVLSAAKAVIADGTWRPYYLEIYLSVAAFYFVVCLLLSRTARRMARQAA</sequence>
<feature type="transmembrane region" description="Helical" evidence="7">
    <location>
        <begin position="450"/>
        <end position="470"/>
    </location>
</feature>
<evidence type="ECO:0000256" key="4">
    <source>
        <dbReference type="ARBA" id="ARBA00022692"/>
    </source>
</evidence>
<proteinExistence type="predicted"/>
<feature type="domain" description="ABC transmembrane type-1" evidence="8">
    <location>
        <begin position="511"/>
        <end position="705"/>
    </location>
</feature>
<feature type="transmembrane region" description="Helical" evidence="7">
    <location>
        <begin position="229"/>
        <end position="248"/>
    </location>
</feature>
<keyword evidence="6 7" id="KW-0472">Membrane</keyword>
<dbReference type="NCBIfam" id="TIGR01726">
    <property type="entry name" value="HEQRo_perm_3TM"/>
    <property type="match status" value="2"/>
</dbReference>
<evidence type="ECO:0000313" key="9">
    <source>
        <dbReference type="EMBL" id="VFR17387.1"/>
    </source>
</evidence>
<dbReference type="GO" id="GO:0022857">
    <property type="term" value="F:transmembrane transporter activity"/>
    <property type="evidence" value="ECO:0007669"/>
    <property type="project" value="InterPro"/>
</dbReference>
<feature type="transmembrane region" description="Helical" evidence="7">
    <location>
        <begin position="191"/>
        <end position="209"/>
    </location>
</feature>
<name>A0A484NZ00_9ZZZZ</name>
<feature type="transmembrane region" description="Helical" evidence="7">
    <location>
        <begin position="329"/>
        <end position="348"/>
    </location>
</feature>
<feature type="transmembrane region" description="Helical" evidence="7">
    <location>
        <begin position="382"/>
        <end position="403"/>
    </location>
</feature>
<dbReference type="InterPro" id="IPR000515">
    <property type="entry name" value="MetI-like"/>
</dbReference>
<feature type="transmembrane region" description="Helical" evidence="7">
    <location>
        <begin position="556"/>
        <end position="574"/>
    </location>
</feature>
<dbReference type="EMBL" id="CAADHY010000009">
    <property type="protein sequence ID" value="VFR17387.1"/>
    <property type="molecule type" value="Genomic_DNA"/>
</dbReference>
<feature type="transmembrane region" description="Helical" evidence="7">
    <location>
        <begin position="639"/>
        <end position="662"/>
    </location>
</feature>
<dbReference type="Pfam" id="PF00528">
    <property type="entry name" value="BPD_transp_1"/>
    <property type="match status" value="1"/>
</dbReference>
<feature type="transmembrane region" description="Helical" evidence="7">
    <location>
        <begin position="586"/>
        <end position="606"/>
    </location>
</feature>
<dbReference type="GO" id="GO:0043190">
    <property type="term" value="C:ATP-binding cassette (ABC) transporter complex"/>
    <property type="evidence" value="ECO:0007669"/>
    <property type="project" value="InterPro"/>
</dbReference>
<comment type="subcellular location">
    <subcellularLocation>
        <location evidence="1">Cell membrane</location>
        <topology evidence="1">Multi-pass membrane protein</topology>
    </subcellularLocation>
</comment>
<dbReference type="PANTHER" id="PTHR30614:SF41">
    <property type="entry name" value="INNER MEMBRANE AMINO-ACID ABC TRANSPORTER PERMEASE PROTEIN YHDY"/>
    <property type="match status" value="1"/>
</dbReference>
<evidence type="ECO:0000256" key="2">
    <source>
        <dbReference type="ARBA" id="ARBA00022448"/>
    </source>
</evidence>
<evidence type="ECO:0000256" key="5">
    <source>
        <dbReference type="ARBA" id="ARBA00022989"/>
    </source>
</evidence>
<dbReference type="Gene3D" id="1.10.3720.10">
    <property type="entry name" value="MetI-like"/>
    <property type="match status" value="2"/>
</dbReference>
<evidence type="ECO:0000256" key="3">
    <source>
        <dbReference type="ARBA" id="ARBA00022475"/>
    </source>
</evidence>
<feature type="transmembrane region" description="Helical" evidence="7">
    <location>
        <begin position="122"/>
        <end position="139"/>
    </location>
</feature>
<feature type="transmembrane region" description="Helical" evidence="7">
    <location>
        <begin position="509"/>
        <end position="535"/>
    </location>
</feature>
<feature type="transmembrane region" description="Helical" evidence="7">
    <location>
        <begin position="68"/>
        <end position="101"/>
    </location>
</feature>
<dbReference type="InterPro" id="IPR035906">
    <property type="entry name" value="MetI-like_sf"/>
</dbReference>
<evidence type="ECO:0000256" key="7">
    <source>
        <dbReference type="SAM" id="Phobius"/>
    </source>
</evidence>
<evidence type="ECO:0000256" key="1">
    <source>
        <dbReference type="ARBA" id="ARBA00004651"/>
    </source>
</evidence>
<reference evidence="9" key="1">
    <citation type="submission" date="2019-03" db="EMBL/GenBank/DDBJ databases">
        <authorList>
            <person name="Danneels B."/>
        </authorList>
    </citation>
    <scope>NUCLEOTIDE SEQUENCE</scope>
</reference>
<feature type="domain" description="ABC transmembrane type-1" evidence="8">
    <location>
        <begin position="77"/>
        <end position="349"/>
    </location>
</feature>
<dbReference type="AlphaFoldDB" id="A0A484NZ00"/>
<keyword evidence="3" id="KW-1003">Cell membrane</keyword>
<dbReference type="GO" id="GO:0006865">
    <property type="term" value="P:amino acid transport"/>
    <property type="evidence" value="ECO:0007669"/>
    <property type="project" value="TreeGrafter"/>
</dbReference>
<feature type="transmembrane region" description="Helical" evidence="7">
    <location>
        <begin position="682"/>
        <end position="701"/>
    </location>
</feature>
<keyword evidence="4 7" id="KW-0812">Transmembrane</keyword>
<evidence type="ECO:0000256" key="6">
    <source>
        <dbReference type="ARBA" id="ARBA00023136"/>
    </source>
</evidence>
<feature type="transmembrane region" description="Helical" evidence="7">
    <location>
        <begin position="477"/>
        <end position="497"/>
    </location>
</feature>
<dbReference type="InterPro" id="IPR043429">
    <property type="entry name" value="ArtM/GltK/GlnP/TcyL/YhdX-like"/>
</dbReference>
<dbReference type="SUPFAM" id="SSF161098">
    <property type="entry name" value="MetI-like"/>
    <property type="match status" value="3"/>
</dbReference>
<keyword evidence="5 7" id="KW-1133">Transmembrane helix</keyword>
<dbReference type="InterPro" id="IPR010065">
    <property type="entry name" value="AA_ABC_transptr_permease_3TM"/>
</dbReference>
<evidence type="ECO:0000259" key="8">
    <source>
        <dbReference type="PROSITE" id="PS50928"/>
    </source>
</evidence>
<accession>A0A484NZ00</accession>
<dbReference type="PANTHER" id="PTHR30614">
    <property type="entry name" value="MEMBRANE COMPONENT OF AMINO ACID ABC TRANSPORTER"/>
    <property type="match status" value="1"/>
</dbReference>
<feature type="transmembrane region" description="Helical" evidence="7">
    <location>
        <begin position="159"/>
        <end position="179"/>
    </location>
</feature>
<dbReference type="CDD" id="cd06261">
    <property type="entry name" value="TM_PBP2"/>
    <property type="match status" value="2"/>
</dbReference>
<keyword evidence="2" id="KW-0813">Transport</keyword>
<protein>
    <submittedName>
        <fullName evidence="9">Glutamate Aspartate transport system permease protein GltJ (TC 3.A.1.3.4)</fullName>
    </submittedName>
</protein>
<dbReference type="PROSITE" id="PS50928">
    <property type="entry name" value="ABC_TM1"/>
    <property type="match status" value="2"/>
</dbReference>
<gene>
    <name evidence="9" type="ORF">AMP9_0245</name>
</gene>